<dbReference type="Proteomes" id="UP001597502">
    <property type="component" value="Unassembled WGS sequence"/>
</dbReference>
<keyword evidence="3" id="KW-1185">Reference proteome</keyword>
<organism evidence="2 3">
    <name type="scientific">Lentibacillus juripiscarius</name>
    <dbReference type="NCBI Taxonomy" id="257446"/>
    <lineage>
        <taxon>Bacteria</taxon>
        <taxon>Bacillati</taxon>
        <taxon>Bacillota</taxon>
        <taxon>Bacilli</taxon>
        <taxon>Bacillales</taxon>
        <taxon>Bacillaceae</taxon>
        <taxon>Lentibacillus</taxon>
    </lineage>
</organism>
<proteinExistence type="predicted"/>
<keyword evidence="1" id="KW-0812">Transmembrane</keyword>
<protein>
    <submittedName>
        <fullName evidence="2">Uncharacterized protein</fullName>
    </submittedName>
</protein>
<evidence type="ECO:0000313" key="2">
    <source>
        <dbReference type="EMBL" id="MFD2759973.1"/>
    </source>
</evidence>
<feature type="transmembrane region" description="Helical" evidence="1">
    <location>
        <begin position="12"/>
        <end position="31"/>
    </location>
</feature>
<dbReference type="EMBL" id="JBHUNA010000005">
    <property type="protein sequence ID" value="MFD2759973.1"/>
    <property type="molecule type" value="Genomic_DNA"/>
</dbReference>
<feature type="transmembrane region" description="Helical" evidence="1">
    <location>
        <begin position="43"/>
        <end position="65"/>
    </location>
</feature>
<gene>
    <name evidence="2" type="ORF">ACFSUO_03110</name>
</gene>
<dbReference type="RefSeq" id="WP_382390997.1">
    <property type="nucleotide sequence ID" value="NZ_JBHUNA010000005.1"/>
</dbReference>
<reference evidence="3" key="1">
    <citation type="journal article" date="2019" name="Int. J. Syst. Evol. Microbiol.">
        <title>The Global Catalogue of Microorganisms (GCM) 10K type strain sequencing project: providing services to taxonomists for standard genome sequencing and annotation.</title>
        <authorList>
            <consortium name="The Broad Institute Genomics Platform"/>
            <consortium name="The Broad Institute Genome Sequencing Center for Infectious Disease"/>
            <person name="Wu L."/>
            <person name="Ma J."/>
        </authorList>
    </citation>
    <scope>NUCLEOTIDE SEQUENCE [LARGE SCALE GENOMIC DNA]</scope>
    <source>
        <strain evidence="3">TISTR 1535</strain>
    </source>
</reference>
<feature type="transmembrane region" description="Helical" evidence="1">
    <location>
        <begin position="72"/>
        <end position="91"/>
    </location>
</feature>
<keyword evidence="1" id="KW-1133">Transmembrane helix</keyword>
<evidence type="ECO:0000256" key="1">
    <source>
        <dbReference type="SAM" id="Phobius"/>
    </source>
</evidence>
<evidence type="ECO:0000313" key="3">
    <source>
        <dbReference type="Proteomes" id="UP001597502"/>
    </source>
</evidence>
<name>A0ABW5V3X6_9BACI</name>
<keyword evidence="1" id="KW-0472">Membrane</keyword>
<accession>A0ABW5V3X6</accession>
<sequence length="291" mass="32916">MKQKNLIKIAGWLLFLFAIGFFCLQMGYFFVHERFQVEYIDNRLFYIINIFCVICLALAILLLLPLIEKWKWIGVSVVILFIMVNGGMLVASNQEIKNTTSLSPDFKHVLSIKENTTSGEAVYYRSYYGILARPKEKLPYQTNGKMKVEWLANDVAAVTYKTADHKTQQFIGTYGDRGSGRSYYYVGAEIHGKWEGGNAEVISDQEGITVTQNGETELFDWDHIQQFGTLAVVLMKDDEAVWTISLNENFKVDSAASTPPSGNISLYKATMKENKPITLQFKTSNTFNTGG</sequence>
<comment type="caution">
    <text evidence="2">The sequence shown here is derived from an EMBL/GenBank/DDBJ whole genome shotgun (WGS) entry which is preliminary data.</text>
</comment>